<dbReference type="AlphaFoldDB" id="A0A2V3WA97"/>
<evidence type="ECO:0000313" key="3">
    <source>
        <dbReference type="Proteomes" id="UP000247922"/>
    </source>
</evidence>
<dbReference type="InterPro" id="IPR051604">
    <property type="entry name" value="Ergot_Alk_Oxidoreductase"/>
</dbReference>
<dbReference type="RefSeq" id="WP_110251349.1">
    <property type="nucleotide sequence ID" value="NZ_QJJR01000006.1"/>
</dbReference>
<sequence>MKVLVTGATGNVGQYVVSELLAMDEEVVVASRHPSKLSERFGKDCQIVHLDFTKPETFKEALEGVDRIFLVRPPHLGKPEDLYPFLDALRETKPKLLAFLSLMGIENNPIPPHHKIEKYIEHLGLPYAHIRPGFFMQNLSGIHALEIKQNNEIFVPAGRSKTSFIDAADIGLAIATVLHRPDLYKCTTHTITGPEALNYYQIAEILSEVTGRVIRYKKPGFLKYRSYYINTRGLNKAYVNVTVMLYLMTRLGTAKKVTTCFEDLTGQQPRSFKSFATLHRTAFE</sequence>
<gene>
    <name evidence="2" type="ORF">DES38_10646</name>
</gene>
<proteinExistence type="predicted"/>
<dbReference type="OrthoDB" id="152510at2"/>
<dbReference type="Proteomes" id="UP000247922">
    <property type="component" value="Unassembled WGS sequence"/>
</dbReference>
<evidence type="ECO:0000313" key="2">
    <source>
        <dbReference type="EMBL" id="PXW91012.1"/>
    </source>
</evidence>
<dbReference type="Gene3D" id="3.90.25.10">
    <property type="entry name" value="UDP-galactose 4-epimerase, domain 1"/>
    <property type="match status" value="1"/>
</dbReference>
<dbReference type="SUPFAM" id="SSF51735">
    <property type="entry name" value="NAD(P)-binding Rossmann-fold domains"/>
    <property type="match status" value="1"/>
</dbReference>
<name>A0A2V3WA97_9BACI</name>
<dbReference type="Gene3D" id="3.40.50.720">
    <property type="entry name" value="NAD(P)-binding Rossmann-like Domain"/>
    <property type="match status" value="1"/>
</dbReference>
<dbReference type="InterPro" id="IPR008030">
    <property type="entry name" value="NmrA-like"/>
</dbReference>
<dbReference type="InterPro" id="IPR036291">
    <property type="entry name" value="NAD(P)-bd_dom_sf"/>
</dbReference>
<dbReference type="CDD" id="cd05269">
    <property type="entry name" value="TMR_SDR_a"/>
    <property type="match status" value="1"/>
</dbReference>
<accession>A0A2V3WA97</accession>
<keyword evidence="3" id="KW-1185">Reference proteome</keyword>
<dbReference type="PANTHER" id="PTHR43162:SF1">
    <property type="entry name" value="PRESTALK A DIFFERENTIATION PROTEIN A"/>
    <property type="match status" value="1"/>
</dbReference>
<dbReference type="Pfam" id="PF05368">
    <property type="entry name" value="NmrA"/>
    <property type="match status" value="1"/>
</dbReference>
<comment type="caution">
    <text evidence="2">The sequence shown here is derived from an EMBL/GenBank/DDBJ whole genome shotgun (WGS) entry which is preliminary data.</text>
</comment>
<organism evidence="2 3">
    <name type="scientific">Streptohalobacillus salinus</name>
    <dbReference type="NCBI Taxonomy" id="621096"/>
    <lineage>
        <taxon>Bacteria</taxon>
        <taxon>Bacillati</taxon>
        <taxon>Bacillota</taxon>
        <taxon>Bacilli</taxon>
        <taxon>Bacillales</taxon>
        <taxon>Bacillaceae</taxon>
        <taxon>Streptohalobacillus</taxon>
    </lineage>
</organism>
<dbReference type="EMBL" id="QJJR01000006">
    <property type="protein sequence ID" value="PXW91012.1"/>
    <property type="molecule type" value="Genomic_DNA"/>
</dbReference>
<dbReference type="PANTHER" id="PTHR43162">
    <property type="match status" value="1"/>
</dbReference>
<evidence type="ECO:0000259" key="1">
    <source>
        <dbReference type="Pfam" id="PF05368"/>
    </source>
</evidence>
<protein>
    <submittedName>
        <fullName evidence="2">Uncharacterized protein YbjT (DUF2867 family)</fullName>
    </submittedName>
</protein>
<feature type="domain" description="NmrA-like" evidence="1">
    <location>
        <begin position="2"/>
        <end position="217"/>
    </location>
</feature>
<reference evidence="2 3" key="1">
    <citation type="submission" date="2018-05" db="EMBL/GenBank/DDBJ databases">
        <title>Genomic Encyclopedia of Type Strains, Phase IV (KMG-IV): sequencing the most valuable type-strain genomes for metagenomic binning, comparative biology and taxonomic classification.</title>
        <authorList>
            <person name="Goeker M."/>
        </authorList>
    </citation>
    <scope>NUCLEOTIDE SEQUENCE [LARGE SCALE GENOMIC DNA]</scope>
    <source>
        <strain evidence="2 3">DSM 22440</strain>
    </source>
</reference>